<keyword evidence="2" id="KW-0964">Secreted</keyword>
<evidence type="ECO:0000256" key="2">
    <source>
        <dbReference type="ARBA" id="ARBA00022525"/>
    </source>
</evidence>
<dbReference type="AlphaFoldDB" id="U7QK73"/>
<evidence type="ECO:0000256" key="1">
    <source>
        <dbReference type="ARBA" id="ARBA00004613"/>
    </source>
</evidence>
<dbReference type="RefSeq" id="WP_023065406.1">
    <property type="nucleotide sequence ID" value="NZ_AUZM01000011.1"/>
</dbReference>
<gene>
    <name evidence="3" type="ORF">M595_1588</name>
</gene>
<evidence type="ECO:0000313" key="4">
    <source>
        <dbReference type="Proteomes" id="UP000017127"/>
    </source>
</evidence>
<dbReference type="GO" id="GO:0005509">
    <property type="term" value="F:calcium ion binding"/>
    <property type="evidence" value="ECO:0007669"/>
    <property type="project" value="InterPro"/>
</dbReference>
<keyword evidence="4" id="KW-1185">Reference proteome</keyword>
<dbReference type="InterPro" id="IPR018511">
    <property type="entry name" value="Hemolysin-typ_Ca-bd_CS"/>
</dbReference>
<sequence length="390" mass="41136">MAIYNGTPGPDNYSGTSGADSILGFAGNDFLSGNGGNDTINGGMDNDSLFGNAGFDFLFGDNGNDRIDGGSEADDLFGNANNDLLFGNSGQDEMYGGSGFDTVQGGDQNDLLFGDNDADRLEGGNGDDILTGGSGNDYLAGNAGTDNYTGNSGADTFFIEAAELGRIGDRNISEGDEIVFDGPPPPSPASASTSSFALSESEATLEEPYIIEFARQGDDLLFRTSWWEEGEYDVMQNAGGDIDNIPLLLKSIGSFISATPIEQAPDPVESPEPEVDILTGLLEGRAFFQEQLDNYVPGESGFTEQLLIEMIAEMDARISGDSAFIPVEEVEPDFSLITEQVFLMEAPASPAMPRLSGFSDSAMADAATANLDLPEGSEVFFVPSGYFDFV</sequence>
<dbReference type="PANTHER" id="PTHR38340:SF1">
    <property type="entry name" value="S-LAYER PROTEIN"/>
    <property type="match status" value="1"/>
</dbReference>
<dbReference type="InterPro" id="IPR001343">
    <property type="entry name" value="Hemolysn_Ca-bd"/>
</dbReference>
<organism evidence="3 4">
    <name type="scientific">Lyngbya aestuarii BL J</name>
    <dbReference type="NCBI Taxonomy" id="1348334"/>
    <lineage>
        <taxon>Bacteria</taxon>
        <taxon>Bacillati</taxon>
        <taxon>Cyanobacteriota</taxon>
        <taxon>Cyanophyceae</taxon>
        <taxon>Oscillatoriophycideae</taxon>
        <taxon>Oscillatoriales</taxon>
        <taxon>Microcoleaceae</taxon>
        <taxon>Lyngbya</taxon>
    </lineage>
</organism>
<dbReference type="InterPro" id="IPR050557">
    <property type="entry name" value="RTX_toxin/Mannuronan_C5-epim"/>
</dbReference>
<comment type="subcellular location">
    <subcellularLocation>
        <location evidence="1">Secreted</location>
    </subcellularLocation>
</comment>
<protein>
    <submittedName>
        <fullName evidence="3">Hemolysin-type calcium-binding repeat family protein</fullName>
    </submittedName>
</protein>
<name>U7QK73_9CYAN</name>
<evidence type="ECO:0000313" key="3">
    <source>
        <dbReference type="EMBL" id="ERT08364.1"/>
    </source>
</evidence>
<dbReference type="OrthoDB" id="448099at2"/>
<comment type="caution">
    <text evidence="3">The sequence shown here is derived from an EMBL/GenBank/DDBJ whole genome shotgun (WGS) entry which is preliminary data.</text>
</comment>
<dbReference type="Proteomes" id="UP000017127">
    <property type="component" value="Unassembled WGS sequence"/>
</dbReference>
<dbReference type="EMBL" id="AUZM01000011">
    <property type="protein sequence ID" value="ERT08364.1"/>
    <property type="molecule type" value="Genomic_DNA"/>
</dbReference>
<accession>U7QK73</accession>
<dbReference type="SUPFAM" id="SSF51120">
    <property type="entry name" value="beta-Roll"/>
    <property type="match status" value="1"/>
</dbReference>
<dbReference type="PRINTS" id="PR00313">
    <property type="entry name" value="CABNDNGRPT"/>
</dbReference>
<dbReference type="PANTHER" id="PTHR38340">
    <property type="entry name" value="S-LAYER PROTEIN"/>
    <property type="match status" value="1"/>
</dbReference>
<dbReference type="InterPro" id="IPR011049">
    <property type="entry name" value="Serralysin-like_metalloprot_C"/>
</dbReference>
<dbReference type="Pfam" id="PF00353">
    <property type="entry name" value="HemolysinCabind"/>
    <property type="match status" value="3"/>
</dbReference>
<dbReference type="Gene3D" id="2.150.10.10">
    <property type="entry name" value="Serralysin-like metalloprotease, C-terminal"/>
    <property type="match status" value="3"/>
</dbReference>
<dbReference type="GO" id="GO:0005576">
    <property type="term" value="C:extracellular region"/>
    <property type="evidence" value="ECO:0007669"/>
    <property type="project" value="UniProtKB-SubCell"/>
</dbReference>
<dbReference type="PROSITE" id="PS00330">
    <property type="entry name" value="HEMOLYSIN_CALCIUM"/>
    <property type="match status" value="2"/>
</dbReference>
<reference evidence="3 4" key="1">
    <citation type="journal article" date="2013" name="Front. Microbiol.">
        <title>Comparative genomic analyses of the cyanobacterium, Lyngbya aestuarii BL J, a powerful hydrogen producer.</title>
        <authorList>
            <person name="Kothari A."/>
            <person name="Vaughn M."/>
            <person name="Garcia-Pichel F."/>
        </authorList>
    </citation>
    <scope>NUCLEOTIDE SEQUENCE [LARGE SCALE GENOMIC DNA]</scope>
    <source>
        <strain evidence="3 4">BL J</strain>
    </source>
</reference>
<proteinExistence type="predicted"/>